<dbReference type="AlphaFoldDB" id="A0A2N8TQH3"/>
<keyword evidence="5 7" id="KW-0472">Membrane</keyword>
<keyword evidence="11" id="KW-1185">Reference proteome</keyword>
<comment type="subcellular location">
    <subcellularLocation>
        <location evidence="1">Cell membrane</location>
        <topology evidence="1">Multi-pass membrane protein</topology>
    </subcellularLocation>
</comment>
<sequence length="860" mass="88556">MSARRIALRVALRRVRRDRKRTLALTAALLVPLTLAVTLVTLRATSEIPEDERVGTLIGQSQGVLRNLDFVAERGAERALAEGPQALASAVGQDIEVVPEVDGPLAVSSDGLQVDSYGYGLQLDQPLHRGRFVLTDGRAPRAPGEVALSPSVAERLGARLGDRVELGEGGATAEVTGIAAIPTDTLRKFVVALPAVVAGQAPALPKPGQDSSMAAAQDGTVVVWHTPDALTPRAQRAMTEQGWRLEPRSTAFDVARDAPDSLLPEESATAWVIGLAVLVLGELGLVMGAVYAIVVRSSRRELALLAAAGAGPRTRRSVITGQGVLVGLIATGLALGAGVAGAWLLKPWAAERNGEIWGGLRLDAWSTAVLALLGILTPAIAARVAARGVGGDVVAALRDQADFDDRAPRRGQVALGALLTCGLLLAVAGASLKAPFTVMIGALSLVIGTGLLVRRLLPSSAGRADGLRLMQRIGARLLARSASRSATMGTVVASLTVLTGLVLAAMGGLTAEVGKSYEPASPHGSAFTYATKVPGPATVAAMEEALGGERLTAMGIASPPAPRGTAPDGTAWSYWGEFEAASPLPDRPSAVMVIRAADLSTVLGRNPTARERGILSGGGAVVLDERLAPGGRLTVTAPKSPVLDTGRTELYTESLDAVVAQRRSEYRSLPVIYVSAVGLRALGGVEQPNSAYYYLPAPDDSISSEQEDRARGALASDIGSGYFTLEVERGPVAAEVLRATTLGSALVLMLVAATLAFLTVGLATQEMRPDLSALAAAGADRRFRSWLTGVYAGQVTLLGVLMGVGVTALATPALLLSLDVGWSLWPWLGLAAASAGAVAAAVAAGCLGGSRVATLLRAAQ</sequence>
<accession>A0A2N8TQH3</accession>
<dbReference type="RefSeq" id="WP_102909719.1">
    <property type="nucleotide sequence ID" value="NZ_POUC01000097.1"/>
</dbReference>
<dbReference type="Pfam" id="PF12704">
    <property type="entry name" value="MacB_PCD"/>
    <property type="match status" value="1"/>
</dbReference>
<feature type="transmembrane region" description="Helical" evidence="7">
    <location>
        <begin position="486"/>
        <end position="509"/>
    </location>
</feature>
<feature type="transmembrane region" description="Helical" evidence="7">
    <location>
        <begin position="413"/>
        <end position="430"/>
    </location>
</feature>
<evidence type="ECO:0000256" key="2">
    <source>
        <dbReference type="ARBA" id="ARBA00022475"/>
    </source>
</evidence>
<evidence type="ECO:0000259" key="9">
    <source>
        <dbReference type="Pfam" id="PF12704"/>
    </source>
</evidence>
<name>A0A2N8TQH3_9ACTN</name>
<comment type="similarity">
    <text evidence="6">Belongs to the ABC-4 integral membrane protein family.</text>
</comment>
<evidence type="ECO:0000313" key="10">
    <source>
        <dbReference type="EMBL" id="PNG21255.1"/>
    </source>
</evidence>
<feature type="transmembrane region" description="Helical" evidence="7">
    <location>
        <begin position="323"/>
        <end position="344"/>
    </location>
</feature>
<keyword evidence="4 7" id="KW-1133">Transmembrane helix</keyword>
<evidence type="ECO:0000256" key="6">
    <source>
        <dbReference type="ARBA" id="ARBA00038076"/>
    </source>
</evidence>
<evidence type="ECO:0000256" key="4">
    <source>
        <dbReference type="ARBA" id="ARBA00022989"/>
    </source>
</evidence>
<gene>
    <name evidence="10" type="ORF">C1J00_15845</name>
</gene>
<feature type="transmembrane region" description="Helical" evidence="7">
    <location>
        <begin position="742"/>
        <end position="764"/>
    </location>
</feature>
<dbReference type="Pfam" id="PF02687">
    <property type="entry name" value="FtsX"/>
    <property type="match status" value="1"/>
</dbReference>
<dbReference type="InterPro" id="IPR003838">
    <property type="entry name" value="ABC3_permease_C"/>
</dbReference>
<dbReference type="InterPro" id="IPR050250">
    <property type="entry name" value="Macrolide_Exporter_MacB"/>
</dbReference>
<evidence type="ECO:0000256" key="7">
    <source>
        <dbReference type="SAM" id="Phobius"/>
    </source>
</evidence>
<feature type="transmembrane region" description="Helical" evidence="7">
    <location>
        <begin position="824"/>
        <end position="847"/>
    </location>
</feature>
<feature type="transmembrane region" description="Helical" evidence="7">
    <location>
        <begin position="785"/>
        <end position="818"/>
    </location>
</feature>
<evidence type="ECO:0000259" key="8">
    <source>
        <dbReference type="Pfam" id="PF02687"/>
    </source>
</evidence>
<dbReference type="PANTHER" id="PTHR30572">
    <property type="entry name" value="MEMBRANE COMPONENT OF TRANSPORTER-RELATED"/>
    <property type="match status" value="1"/>
</dbReference>
<evidence type="ECO:0000256" key="5">
    <source>
        <dbReference type="ARBA" id="ARBA00023136"/>
    </source>
</evidence>
<protein>
    <recommendedName>
        <fullName evidence="12">ABC transport system permease protein</fullName>
    </recommendedName>
</protein>
<feature type="domain" description="ABC3 transporter permease C-terminal" evidence="8">
    <location>
        <begin position="276"/>
        <end position="385"/>
    </location>
</feature>
<feature type="domain" description="MacB-like periplasmic core" evidence="9">
    <location>
        <begin position="86"/>
        <end position="239"/>
    </location>
</feature>
<reference evidence="10 11" key="1">
    <citation type="submission" date="2018-01" db="EMBL/GenBank/DDBJ databases">
        <title>Draft genome sequence of Streptomyces sp. 13K301.</title>
        <authorList>
            <person name="Sahin N."/>
            <person name="Saygin H."/>
            <person name="Ay H."/>
        </authorList>
    </citation>
    <scope>NUCLEOTIDE SEQUENCE [LARGE SCALE GENOMIC DNA]</scope>
    <source>
        <strain evidence="10 11">13K301</strain>
    </source>
</reference>
<dbReference type="GO" id="GO:0005886">
    <property type="term" value="C:plasma membrane"/>
    <property type="evidence" value="ECO:0007669"/>
    <property type="project" value="UniProtKB-SubCell"/>
</dbReference>
<evidence type="ECO:0000313" key="11">
    <source>
        <dbReference type="Proteomes" id="UP000235943"/>
    </source>
</evidence>
<dbReference type="InterPro" id="IPR025857">
    <property type="entry name" value="MacB_PCD"/>
</dbReference>
<keyword evidence="3 7" id="KW-0812">Transmembrane</keyword>
<feature type="transmembrane region" description="Helical" evidence="7">
    <location>
        <begin position="436"/>
        <end position="453"/>
    </location>
</feature>
<feature type="transmembrane region" description="Helical" evidence="7">
    <location>
        <begin position="270"/>
        <end position="294"/>
    </location>
</feature>
<dbReference type="GO" id="GO:0022857">
    <property type="term" value="F:transmembrane transporter activity"/>
    <property type="evidence" value="ECO:0007669"/>
    <property type="project" value="TreeGrafter"/>
</dbReference>
<evidence type="ECO:0000256" key="1">
    <source>
        <dbReference type="ARBA" id="ARBA00004651"/>
    </source>
</evidence>
<proteinExistence type="inferred from homology"/>
<organism evidence="10 11">
    <name type="scientific">Streptomyces cahuitamycinicus</name>
    <dbReference type="NCBI Taxonomy" id="2070367"/>
    <lineage>
        <taxon>Bacteria</taxon>
        <taxon>Bacillati</taxon>
        <taxon>Actinomycetota</taxon>
        <taxon>Actinomycetes</taxon>
        <taxon>Kitasatosporales</taxon>
        <taxon>Streptomycetaceae</taxon>
        <taxon>Streptomyces</taxon>
    </lineage>
</organism>
<keyword evidence="2" id="KW-1003">Cell membrane</keyword>
<feature type="transmembrane region" description="Helical" evidence="7">
    <location>
        <begin position="364"/>
        <end position="382"/>
    </location>
</feature>
<dbReference type="PANTHER" id="PTHR30572:SF4">
    <property type="entry name" value="ABC TRANSPORTER PERMEASE YTRF"/>
    <property type="match status" value="1"/>
</dbReference>
<evidence type="ECO:0000256" key="3">
    <source>
        <dbReference type="ARBA" id="ARBA00022692"/>
    </source>
</evidence>
<dbReference type="Proteomes" id="UP000235943">
    <property type="component" value="Unassembled WGS sequence"/>
</dbReference>
<dbReference type="EMBL" id="POUC01000097">
    <property type="protein sequence ID" value="PNG21255.1"/>
    <property type="molecule type" value="Genomic_DNA"/>
</dbReference>
<comment type="caution">
    <text evidence="10">The sequence shown here is derived from an EMBL/GenBank/DDBJ whole genome shotgun (WGS) entry which is preliminary data.</text>
</comment>
<dbReference type="OrthoDB" id="3405625at2"/>
<evidence type="ECO:0008006" key="12">
    <source>
        <dbReference type="Google" id="ProtNLM"/>
    </source>
</evidence>